<evidence type="ECO:0000256" key="7">
    <source>
        <dbReference type="ARBA" id="ARBA00022840"/>
    </source>
</evidence>
<evidence type="ECO:0000256" key="3">
    <source>
        <dbReference type="ARBA" id="ARBA00022630"/>
    </source>
</evidence>
<evidence type="ECO:0000256" key="5">
    <source>
        <dbReference type="ARBA" id="ARBA00022679"/>
    </source>
</evidence>
<dbReference type="Gene3D" id="2.40.30.30">
    <property type="entry name" value="Riboflavin kinase-like"/>
    <property type="match status" value="1"/>
</dbReference>
<keyword evidence="4" id="KW-0288">FMN</keyword>
<dbReference type="EMBL" id="JAHBMH010000003">
    <property type="protein sequence ID" value="KAK1940234.1"/>
    <property type="molecule type" value="Genomic_DNA"/>
</dbReference>
<gene>
    <name evidence="9" type="ORF">X943_000411</name>
</gene>
<proteinExistence type="predicted"/>
<evidence type="ECO:0000256" key="6">
    <source>
        <dbReference type="ARBA" id="ARBA00022741"/>
    </source>
</evidence>
<evidence type="ECO:0000259" key="8">
    <source>
        <dbReference type="SMART" id="SM00904"/>
    </source>
</evidence>
<evidence type="ECO:0000256" key="4">
    <source>
        <dbReference type="ARBA" id="ARBA00022643"/>
    </source>
</evidence>
<feature type="domain" description="Riboflavin kinase" evidence="8">
    <location>
        <begin position="374"/>
        <end position="501"/>
    </location>
</feature>
<dbReference type="Pfam" id="PF01687">
    <property type="entry name" value="Flavokinase"/>
    <property type="match status" value="1"/>
</dbReference>
<dbReference type="AlphaFoldDB" id="A0AAD9GKQ8"/>
<keyword evidence="7" id="KW-0067">ATP-binding</keyword>
<comment type="caution">
    <text evidence="9">The sequence shown here is derived from an EMBL/GenBank/DDBJ whole genome shotgun (WGS) entry which is preliminary data.</text>
</comment>
<dbReference type="GO" id="GO:0005524">
    <property type="term" value="F:ATP binding"/>
    <property type="evidence" value="ECO:0007669"/>
    <property type="project" value="UniProtKB-KW"/>
</dbReference>
<keyword evidence="6" id="KW-0547">Nucleotide-binding</keyword>
<comment type="pathway">
    <text evidence="1">Cofactor biosynthesis; FMN biosynthesis; FMN from riboflavin (ATP route): step 1/1.</text>
</comment>
<dbReference type="EC" id="2.7.1.26" evidence="2"/>
<dbReference type="GO" id="GO:0009231">
    <property type="term" value="P:riboflavin biosynthetic process"/>
    <property type="evidence" value="ECO:0007669"/>
    <property type="project" value="InterPro"/>
</dbReference>
<accession>A0AAD9GKQ8</accession>
<reference evidence="9" key="2">
    <citation type="submission" date="2021-05" db="EMBL/GenBank/DDBJ databases">
        <authorList>
            <person name="Pain A."/>
        </authorList>
    </citation>
    <scope>NUCLEOTIDE SEQUENCE</scope>
    <source>
        <strain evidence="9">1802A</strain>
    </source>
</reference>
<sequence>MTESEFLSMNGELIIFLDAESCILDTRTPLVNCLGVVANIQDNILASPWKDNDDIVPSEKNTNHSEYTSLEHGRGAGCADIKQENSTTNNTGRKYEQCVADIVTFNGRDHATTLSHEINVTSRMTLIHRIRSNRSCTKQTIQEASDIADYLLRNPNNHSRSKVSSFADSFNGASVANVRIFEELVSDIVVPTLDVLSVTPIRRFIEGIAIASYDGTEDLGLLCDIKHCVSRLCAAASLDDDKYHITLVLLSYIPEAIQHLISIAGLTTEYSSRLHLTVAHIEDVHKYTNSSKNTEYILYPSESYITQDIYDTLKHTNKHMQVLGSLGNSPLSAEALSTTSGTKTSRDKVDLHLEPHFDSLKTLGPVYIKFSNPINLEGTVVKGFGRGASFLGIPTANLDCRYIPHLLPGVYFGRCWLHNNEEVSSNHVLRTILSIGFNPHFDDDSYSVEPYIYHTFQNPLLGQTLSISIEGFLRTEARFTSVQGLVAAIQQDLIQHKIILRAQNGGNRED</sequence>
<keyword evidence="9" id="KW-0418">Kinase</keyword>
<keyword evidence="10" id="KW-1185">Reference proteome</keyword>
<organism evidence="9 10">
    <name type="scientific">Babesia divergens</name>
    <dbReference type="NCBI Taxonomy" id="32595"/>
    <lineage>
        <taxon>Eukaryota</taxon>
        <taxon>Sar</taxon>
        <taxon>Alveolata</taxon>
        <taxon>Apicomplexa</taxon>
        <taxon>Aconoidasida</taxon>
        <taxon>Piroplasmida</taxon>
        <taxon>Babesiidae</taxon>
        <taxon>Babesia</taxon>
    </lineage>
</organism>
<evidence type="ECO:0000256" key="2">
    <source>
        <dbReference type="ARBA" id="ARBA00012105"/>
    </source>
</evidence>
<name>A0AAD9GKQ8_BABDI</name>
<dbReference type="SMART" id="SM00904">
    <property type="entry name" value="Flavokinase"/>
    <property type="match status" value="1"/>
</dbReference>
<reference evidence="9" key="1">
    <citation type="journal article" date="2014" name="Nucleic Acids Res.">
        <title>The evolutionary dynamics of variant antigen genes in Babesia reveal a history of genomic innovation underlying host-parasite interaction.</title>
        <authorList>
            <person name="Jackson A.P."/>
            <person name="Otto T.D."/>
            <person name="Darby A."/>
            <person name="Ramaprasad A."/>
            <person name="Xia D."/>
            <person name="Echaide I.E."/>
            <person name="Farber M."/>
            <person name="Gahlot S."/>
            <person name="Gamble J."/>
            <person name="Gupta D."/>
            <person name="Gupta Y."/>
            <person name="Jackson L."/>
            <person name="Malandrin L."/>
            <person name="Malas T.B."/>
            <person name="Moussa E."/>
            <person name="Nair M."/>
            <person name="Reid A.J."/>
            <person name="Sanders M."/>
            <person name="Sharma J."/>
            <person name="Tracey A."/>
            <person name="Quail M.A."/>
            <person name="Weir W."/>
            <person name="Wastling J.M."/>
            <person name="Hall N."/>
            <person name="Willadsen P."/>
            <person name="Lingelbach K."/>
            <person name="Shiels B."/>
            <person name="Tait A."/>
            <person name="Berriman M."/>
            <person name="Allred D.R."/>
            <person name="Pain A."/>
        </authorList>
    </citation>
    <scope>NUCLEOTIDE SEQUENCE</scope>
    <source>
        <strain evidence="9">1802A</strain>
    </source>
</reference>
<dbReference type="Proteomes" id="UP001195914">
    <property type="component" value="Unassembled WGS sequence"/>
</dbReference>
<dbReference type="GO" id="GO:0008531">
    <property type="term" value="F:riboflavin kinase activity"/>
    <property type="evidence" value="ECO:0007669"/>
    <property type="project" value="UniProtKB-EC"/>
</dbReference>
<dbReference type="SUPFAM" id="SSF82114">
    <property type="entry name" value="Riboflavin kinase-like"/>
    <property type="match status" value="1"/>
</dbReference>
<keyword evidence="3" id="KW-0285">Flavoprotein</keyword>
<dbReference type="InterPro" id="IPR023465">
    <property type="entry name" value="Riboflavin_kinase_dom_sf"/>
</dbReference>
<dbReference type="InterPro" id="IPR023468">
    <property type="entry name" value="Riboflavin_kinase"/>
</dbReference>
<dbReference type="InterPro" id="IPR015865">
    <property type="entry name" value="Riboflavin_kinase_bac/euk"/>
</dbReference>
<keyword evidence="5" id="KW-0808">Transferase</keyword>
<protein>
    <recommendedName>
        <fullName evidence="2">riboflavin kinase</fullName>
        <ecNumber evidence="2">2.7.1.26</ecNumber>
    </recommendedName>
</protein>
<evidence type="ECO:0000313" key="9">
    <source>
        <dbReference type="EMBL" id="KAK1940234.1"/>
    </source>
</evidence>
<evidence type="ECO:0000313" key="10">
    <source>
        <dbReference type="Proteomes" id="UP001195914"/>
    </source>
</evidence>
<dbReference type="PANTHER" id="PTHR22749">
    <property type="entry name" value="RIBOFLAVIN KINASE/FMN ADENYLYLTRANSFERASE"/>
    <property type="match status" value="1"/>
</dbReference>
<dbReference type="PANTHER" id="PTHR22749:SF6">
    <property type="entry name" value="RIBOFLAVIN KINASE"/>
    <property type="match status" value="1"/>
</dbReference>
<dbReference type="GO" id="GO:0009398">
    <property type="term" value="P:FMN biosynthetic process"/>
    <property type="evidence" value="ECO:0007669"/>
    <property type="project" value="TreeGrafter"/>
</dbReference>
<evidence type="ECO:0000256" key="1">
    <source>
        <dbReference type="ARBA" id="ARBA00005201"/>
    </source>
</evidence>